<comment type="caution">
    <text evidence="2">The sequence shown here is derived from an EMBL/GenBank/DDBJ whole genome shotgun (WGS) entry which is preliminary data.</text>
</comment>
<dbReference type="EMBL" id="BMOM01000033">
    <property type="protein sequence ID" value="GGM18908.1"/>
    <property type="molecule type" value="Genomic_DNA"/>
</dbReference>
<proteinExistence type="predicted"/>
<keyword evidence="3" id="KW-1185">Reference proteome</keyword>
<evidence type="ECO:0000313" key="2">
    <source>
        <dbReference type="EMBL" id="GGM18908.1"/>
    </source>
</evidence>
<evidence type="ECO:0000313" key="3">
    <source>
        <dbReference type="Proteomes" id="UP000661918"/>
    </source>
</evidence>
<organism evidence="2 3">
    <name type="scientific">Deinococcus aerophilus</name>
    <dbReference type="NCBI Taxonomy" id="522488"/>
    <lineage>
        <taxon>Bacteria</taxon>
        <taxon>Thermotogati</taxon>
        <taxon>Deinococcota</taxon>
        <taxon>Deinococci</taxon>
        <taxon>Deinococcales</taxon>
        <taxon>Deinococcaceae</taxon>
        <taxon>Deinococcus</taxon>
    </lineage>
</organism>
<gene>
    <name evidence="2" type="ORF">GCM10010841_28750</name>
</gene>
<dbReference type="RefSeq" id="WP_188905043.1">
    <property type="nucleotide sequence ID" value="NZ_BMOM01000033.1"/>
</dbReference>
<feature type="region of interest" description="Disordered" evidence="1">
    <location>
        <begin position="32"/>
        <end position="68"/>
    </location>
</feature>
<accession>A0ABQ2GZI1</accession>
<evidence type="ECO:0008006" key="4">
    <source>
        <dbReference type="Google" id="ProtNLM"/>
    </source>
</evidence>
<name>A0ABQ2GZI1_9DEIO</name>
<reference evidence="3" key="1">
    <citation type="journal article" date="2019" name="Int. J. Syst. Evol. Microbiol.">
        <title>The Global Catalogue of Microorganisms (GCM) 10K type strain sequencing project: providing services to taxonomists for standard genome sequencing and annotation.</title>
        <authorList>
            <consortium name="The Broad Institute Genomics Platform"/>
            <consortium name="The Broad Institute Genome Sequencing Center for Infectious Disease"/>
            <person name="Wu L."/>
            <person name="Ma J."/>
        </authorList>
    </citation>
    <scope>NUCLEOTIDE SEQUENCE [LARGE SCALE GENOMIC DNA]</scope>
    <source>
        <strain evidence="3">JCM 15443</strain>
    </source>
</reference>
<protein>
    <recommendedName>
        <fullName evidence="4">XRE family transcriptional regulator</fullName>
    </recommendedName>
</protein>
<dbReference type="InterPro" id="IPR010982">
    <property type="entry name" value="Lambda_DNA-bd_dom_sf"/>
</dbReference>
<evidence type="ECO:0000256" key="1">
    <source>
        <dbReference type="SAM" id="MobiDB-lite"/>
    </source>
</evidence>
<dbReference type="SUPFAM" id="SSF47413">
    <property type="entry name" value="lambda repressor-like DNA-binding domains"/>
    <property type="match status" value="1"/>
</dbReference>
<feature type="compositionally biased region" description="Basic and acidic residues" evidence="1">
    <location>
        <begin position="55"/>
        <end position="68"/>
    </location>
</feature>
<sequence>MTSVPFPGAVVYVRRQLLGLPLDDLARATGLSVPLQQRPERGEHGPRSLHPLARHVLERRPDSSLERA</sequence>
<dbReference type="Proteomes" id="UP000661918">
    <property type="component" value="Unassembled WGS sequence"/>
</dbReference>